<name>A0A5C1V9L1_9PEZI</name>
<dbReference type="InterPro" id="IPR027434">
    <property type="entry name" value="Homing_endonucl"/>
</dbReference>
<gene>
    <name evidence="2" type="primary">oi2nad5</name>
</gene>
<accession>A0A5C1V9L1</accession>
<dbReference type="AlphaFoldDB" id="A0A5C1V9L1"/>
<keyword evidence="2" id="KW-0540">Nuclease</keyword>
<protein>
    <submittedName>
        <fullName evidence="2">LAGLIDADG endonuclease</fullName>
    </submittedName>
</protein>
<dbReference type="PANTHER" id="PTHR36181">
    <property type="entry name" value="INTRON-ENCODED ENDONUCLEASE AI3-RELATED"/>
    <property type="match status" value="1"/>
</dbReference>
<sequence>MTGKYGYGGELLNSGNALKFKIPNNIWKCGWVNYLGMVIMLKICENKMGNRGSKSIINNNQKFIVVKEQRVNSNWFVNSSLINLRCTLNGFERNSIKFKDNNPLNFMVKIPSKQFDLKPFSTNTFTSIHPRVLSGLIDGEGSFSVIVDKKKTRKLGWRAELKFQLGLYIKDLNLLYSLQEGLGGVGVIYLKKDMANFSIFSKGDLNKLIIFLEKYPLITKKAADFMLFKQALELVNNKAHLTVEGLNQIINIKASMNLGLSDTLKSEFPGYIPVKRPLVNNPDNIELDPHWISGFVSAEGNFDVRMPSTNSKLGRRVQLRFRISQHSRDLKLMAKIVKYFGSGNVYKYGGKSAVSLGIVDFTHITKTIIPFFEKYPVIGVKHKDYLDWCKIHSLMVNRLHLTVEGISLIEEIKLGMNSGRKV</sequence>
<organism evidence="2">
    <name type="scientific">Ceratocystis fimbriata</name>
    <dbReference type="NCBI Taxonomy" id="5158"/>
    <lineage>
        <taxon>Eukaryota</taxon>
        <taxon>Fungi</taxon>
        <taxon>Dikarya</taxon>
        <taxon>Ascomycota</taxon>
        <taxon>Pezizomycotina</taxon>
        <taxon>Sordariomycetes</taxon>
        <taxon>Hypocreomycetidae</taxon>
        <taxon>Microascales</taxon>
        <taxon>Ceratocystidaceae</taxon>
        <taxon>Ceratocystis</taxon>
    </lineage>
</organism>
<dbReference type="EMBL" id="MG010657">
    <property type="protein sequence ID" value="QEN73758.1"/>
    <property type="molecule type" value="Genomic_DNA"/>
</dbReference>
<dbReference type="GeneID" id="41954360"/>
<dbReference type="GO" id="GO:0004519">
    <property type="term" value="F:endonuclease activity"/>
    <property type="evidence" value="ECO:0007669"/>
    <property type="project" value="UniProtKB-KW"/>
</dbReference>
<feature type="domain" description="Homing endonuclease LAGLIDADG" evidence="1">
    <location>
        <begin position="133"/>
        <end position="231"/>
    </location>
</feature>
<dbReference type="GO" id="GO:0005739">
    <property type="term" value="C:mitochondrion"/>
    <property type="evidence" value="ECO:0007669"/>
    <property type="project" value="UniProtKB-ARBA"/>
</dbReference>
<dbReference type="RefSeq" id="YP_009704195.1">
    <property type="nucleotide sequence ID" value="NC_044963.1"/>
</dbReference>
<proteinExistence type="predicted"/>
<feature type="domain" description="Homing endonuclease LAGLIDADG" evidence="1">
    <location>
        <begin position="292"/>
        <end position="392"/>
    </location>
</feature>
<keyword evidence="2" id="KW-0496">Mitochondrion</keyword>
<dbReference type="SUPFAM" id="SSF55608">
    <property type="entry name" value="Homing endonucleases"/>
    <property type="match status" value="2"/>
</dbReference>
<dbReference type="PANTHER" id="PTHR36181:SF4">
    <property type="entry name" value="LAGLIDADG ENDONUCLEASE"/>
    <property type="match status" value="1"/>
</dbReference>
<dbReference type="InterPro" id="IPR051289">
    <property type="entry name" value="LAGLIDADG_Endonuclease"/>
</dbReference>
<keyword evidence="2" id="KW-0255">Endonuclease</keyword>
<keyword evidence="2" id="KW-0378">Hydrolase</keyword>
<dbReference type="InterPro" id="IPR004860">
    <property type="entry name" value="LAGLIDADG_dom"/>
</dbReference>
<evidence type="ECO:0000259" key="1">
    <source>
        <dbReference type="Pfam" id="PF00961"/>
    </source>
</evidence>
<reference evidence="2" key="1">
    <citation type="submission" date="2017-09" db="EMBL/GenBank/DDBJ databases">
        <title>Comparative analysis of mitochondrial genomes in Ceratocystis.</title>
        <authorList>
            <person name="Naidoo K."/>
            <person name="Steenkamp E.T."/>
            <person name="Coetzee M.P.A."/>
            <person name="Kleeper P."/>
            <person name="Wingfield M.J."/>
            <person name="Wingfield B.D."/>
        </authorList>
    </citation>
    <scope>NUCLEOTIDE SEQUENCE</scope>
    <source>
        <strain evidence="2">CMW15049</strain>
    </source>
</reference>
<dbReference type="Pfam" id="PF00961">
    <property type="entry name" value="LAGLIDADG_1"/>
    <property type="match status" value="2"/>
</dbReference>
<dbReference type="Gene3D" id="3.10.28.10">
    <property type="entry name" value="Homing endonucleases"/>
    <property type="match status" value="2"/>
</dbReference>
<dbReference type="FunFam" id="3.10.28.10:FF:000010">
    <property type="entry name" value="LAGLIDADG homing endonuclease I-LtrII"/>
    <property type="match status" value="1"/>
</dbReference>
<evidence type="ECO:0000313" key="2">
    <source>
        <dbReference type="EMBL" id="QEN73758.1"/>
    </source>
</evidence>
<geneLocation type="mitochondrion" evidence="2"/>